<dbReference type="Proteomes" id="UP000322917">
    <property type="component" value="Unassembled WGS sequence"/>
</dbReference>
<evidence type="ECO:0000313" key="1">
    <source>
        <dbReference type="EMBL" id="SHI75650.1"/>
    </source>
</evidence>
<gene>
    <name evidence="1" type="ORF">SAMN02745170_00971</name>
</gene>
<keyword evidence="2" id="KW-1185">Reference proteome</keyword>
<dbReference type="Gene3D" id="1.10.10.10">
    <property type="entry name" value="Winged helix-like DNA-binding domain superfamily/Winged helix DNA-binding domain"/>
    <property type="match status" value="1"/>
</dbReference>
<dbReference type="RefSeq" id="WP_223191621.1">
    <property type="nucleotide sequence ID" value="NZ_FQZD01000007.1"/>
</dbReference>
<reference evidence="1 2" key="1">
    <citation type="submission" date="2016-11" db="EMBL/GenBank/DDBJ databases">
        <authorList>
            <person name="Varghese N."/>
            <person name="Submissions S."/>
        </authorList>
    </citation>
    <scope>NUCLEOTIDE SEQUENCE [LARGE SCALE GENOMIC DNA]</scope>
    <source>
        <strain evidence="1 2">DSM 15287</strain>
    </source>
</reference>
<dbReference type="EMBL" id="FQZD01000007">
    <property type="protein sequence ID" value="SHI75650.1"/>
    <property type="molecule type" value="Genomic_DNA"/>
</dbReference>
<accession>A0A1M6DR85</accession>
<dbReference type="InterPro" id="IPR036388">
    <property type="entry name" value="WH-like_DNA-bd_sf"/>
</dbReference>
<evidence type="ECO:0000313" key="2">
    <source>
        <dbReference type="Proteomes" id="UP000322917"/>
    </source>
</evidence>
<protein>
    <submittedName>
        <fullName evidence="1">Dimerisation domain-containing protein</fullName>
    </submittedName>
</protein>
<dbReference type="SUPFAM" id="SSF46785">
    <property type="entry name" value="Winged helix' DNA-binding domain"/>
    <property type="match status" value="1"/>
</dbReference>
<proteinExistence type="predicted"/>
<dbReference type="AlphaFoldDB" id="A0A1M6DR85"/>
<sequence length="73" mass="8031">MKNPVQAPGALYRMMQQYKEAQLLLAGIQLDVFSHLQEAVTAAAVAGETRYDARNLALFLNSLAAIGLLEKKR</sequence>
<dbReference type="InterPro" id="IPR036390">
    <property type="entry name" value="WH_DNA-bd_sf"/>
</dbReference>
<organism evidence="1 2">
    <name type="scientific">Propionispora hippei DSM 15287</name>
    <dbReference type="NCBI Taxonomy" id="1123003"/>
    <lineage>
        <taxon>Bacteria</taxon>
        <taxon>Bacillati</taxon>
        <taxon>Bacillota</taxon>
        <taxon>Negativicutes</taxon>
        <taxon>Selenomonadales</taxon>
        <taxon>Sporomusaceae</taxon>
        <taxon>Propionispora</taxon>
    </lineage>
</organism>
<dbReference type="GO" id="GO:0046983">
    <property type="term" value="F:protein dimerization activity"/>
    <property type="evidence" value="ECO:0007669"/>
    <property type="project" value="InterPro"/>
</dbReference>
<name>A0A1M6DR85_9FIRM</name>